<evidence type="ECO:0000256" key="4">
    <source>
        <dbReference type="ARBA" id="ARBA00022801"/>
    </source>
</evidence>
<dbReference type="PANTHER" id="PTHR30255">
    <property type="entry name" value="SINGLE-STRANDED-DNA-SPECIFIC EXONUCLEASE RECJ"/>
    <property type="match status" value="1"/>
</dbReference>
<evidence type="ECO:0000313" key="9">
    <source>
        <dbReference type="EMBL" id="KKU62008.1"/>
    </source>
</evidence>
<keyword evidence="4" id="KW-0378">Hydrolase</keyword>
<dbReference type="GO" id="GO:0006281">
    <property type="term" value="P:DNA repair"/>
    <property type="evidence" value="ECO:0007669"/>
    <property type="project" value="InterPro"/>
</dbReference>
<dbReference type="InterPro" id="IPR004610">
    <property type="entry name" value="RecJ"/>
</dbReference>
<evidence type="ECO:0000256" key="1">
    <source>
        <dbReference type="ARBA" id="ARBA00005915"/>
    </source>
</evidence>
<feature type="domain" description="DHHA1" evidence="7">
    <location>
        <begin position="335"/>
        <end position="429"/>
    </location>
</feature>
<dbReference type="Gene3D" id="2.40.50.460">
    <property type="match status" value="1"/>
</dbReference>
<comment type="caution">
    <text evidence="9">The sequence shown here is derived from an EMBL/GenBank/DDBJ whole genome shotgun (WGS) entry which is preliminary data.</text>
</comment>
<dbReference type="PATRIC" id="fig|1618371.3.peg.224"/>
<dbReference type="SUPFAM" id="SSF64182">
    <property type="entry name" value="DHH phosphoesterases"/>
    <property type="match status" value="1"/>
</dbReference>
<dbReference type="Pfam" id="PF17768">
    <property type="entry name" value="RecJ_OB"/>
    <property type="match status" value="1"/>
</dbReference>
<dbReference type="Pfam" id="PF01368">
    <property type="entry name" value="DHH"/>
    <property type="match status" value="1"/>
</dbReference>
<dbReference type="NCBIfam" id="TIGR00644">
    <property type="entry name" value="recJ"/>
    <property type="match status" value="1"/>
</dbReference>
<dbReference type="InterPro" id="IPR003156">
    <property type="entry name" value="DHHA1_dom"/>
</dbReference>
<evidence type="ECO:0000259" key="8">
    <source>
        <dbReference type="Pfam" id="PF17768"/>
    </source>
</evidence>
<dbReference type="Pfam" id="PF02272">
    <property type="entry name" value="DHHA1"/>
    <property type="match status" value="1"/>
</dbReference>
<keyword evidence="5 9" id="KW-0269">Exonuclease</keyword>
<dbReference type="InterPro" id="IPR041122">
    <property type="entry name" value="RecJ_OB"/>
</dbReference>
<evidence type="ECO:0000313" key="10">
    <source>
        <dbReference type="Proteomes" id="UP000033860"/>
    </source>
</evidence>
<dbReference type="PANTHER" id="PTHR30255:SF2">
    <property type="entry name" value="SINGLE-STRANDED-DNA-SPECIFIC EXONUCLEASE RECJ"/>
    <property type="match status" value="1"/>
</dbReference>
<evidence type="ECO:0000256" key="5">
    <source>
        <dbReference type="ARBA" id="ARBA00022839"/>
    </source>
</evidence>
<dbReference type="Proteomes" id="UP000033860">
    <property type="component" value="Unassembled WGS sequence"/>
</dbReference>
<dbReference type="AlphaFoldDB" id="A0A0G1U728"/>
<gene>
    <name evidence="9" type="ORF">UX85_C0001G0222</name>
</gene>
<evidence type="ECO:0000256" key="2">
    <source>
        <dbReference type="ARBA" id="ARBA00019841"/>
    </source>
</evidence>
<name>A0A0G1U728_9BACT</name>
<reference evidence="9 10" key="1">
    <citation type="journal article" date="2015" name="Nature">
        <title>rRNA introns, odd ribosomes, and small enigmatic genomes across a large radiation of phyla.</title>
        <authorList>
            <person name="Brown C.T."/>
            <person name="Hug L.A."/>
            <person name="Thomas B.C."/>
            <person name="Sharon I."/>
            <person name="Castelle C.J."/>
            <person name="Singh A."/>
            <person name="Wilkins M.J."/>
            <person name="Williams K.H."/>
            <person name="Banfield J.F."/>
        </authorList>
    </citation>
    <scope>NUCLEOTIDE SEQUENCE [LARGE SCALE GENOMIC DNA]</scope>
</reference>
<dbReference type="Gene3D" id="3.90.1640.30">
    <property type="match status" value="1"/>
</dbReference>
<sequence length="560" mass="61820">MTKVWHVNQKVSGKSSKIRRQQIIAALLKNRRLLTKPAQKEFFQPPHPQDLDLKTIGISESQVKKALTRLKQALTQKQLIYIYGDYDADGITATAILWETLDRLGAKVLPFIPLRGDATRGLSVAGITTILKKDKPALIITVDNGIVSFKGARFAKKEGIDLIISDHHVPQKKLPPATAVIHTTLTSGAGVAWFFAREIVKHFLHSGSVTTLELAALGTIADMVPLLSVNRSLAFHGLNDLRQTSRPGLVTLARDAGVNLKTLDDYQVSFLLSPRLNAMGRLHQALDSLRLLCTRDKARAKKLSRDLNSANLNRQDLTRKTFFHALDQAKAQKNQNLIFVSDPSYHDGIVGLVASQLVRSFHRPAVVVAVGESQSKGSARSIKGFNLIKNFQSLSSLFLEVGGHKLAAGFTAETKNLPQIKTRLQKVAAESLTPEQLKPVLEVDCEINLTDVGWQLYREISRFAPFGFDNPMPVFVTRGVKLDRLRQVGKEGKHLQLILSTKHEARNSKLGGIAFGFGQLSASLSPGATVDLAYAIDENVWNNQKSLQLKVKDIIILPRH</sequence>
<dbReference type="EMBL" id="LCNT01000001">
    <property type="protein sequence ID" value="KKU62008.1"/>
    <property type="molecule type" value="Genomic_DNA"/>
</dbReference>
<feature type="domain" description="DDH" evidence="6">
    <location>
        <begin position="80"/>
        <end position="219"/>
    </location>
</feature>
<proteinExistence type="inferred from homology"/>
<protein>
    <recommendedName>
        <fullName evidence="2">Single-stranded-DNA-specific exonuclease RecJ</fullName>
    </recommendedName>
</protein>
<evidence type="ECO:0000259" key="7">
    <source>
        <dbReference type="Pfam" id="PF02272"/>
    </source>
</evidence>
<comment type="similarity">
    <text evidence="1">Belongs to the RecJ family.</text>
</comment>
<dbReference type="GO" id="GO:0008409">
    <property type="term" value="F:5'-3' exonuclease activity"/>
    <property type="evidence" value="ECO:0007669"/>
    <property type="project" value="InterPro"/>
</dbReference>
<feature type="domain" description="RecJ OB" evidence="8">
    <location>
        <begin position="443"/>
        <end position="553"/>
    </location>
</feature>
<evidence type="ECO:0000256" key="3">
    <source>
        <dbReference type="ARBA" id="ARBA00022722"/>
    </source>
</evidence>
<dbReference type="InterPro" id="IPR051673">
    <property type="entry name" value="SSDNA_exonuclease_RecJ"/>
</dbReference>
<dbReference type="GO" id="GO:0003676">
    <property type="term" value="F:nucleic acid binding"/>
    <property type="evidence" value="ECO:0007669"/>
    <property type="project" value="InterPro"/>
</dbReference>
<evidence type="ECO:0000259" key="6">
    <source>
        <dbReference type="Pfam" id="PF01368"/>
    </source>
</evidence>
<organism evidence="9 10">
    <name type="scientific">Candidatus Beckwithbacteria bacterium GW2011_GWB1_47_15</name>
    <dbReference type="NCBI Taxonomy" id="1618371"/>
    <lineage>
        <taxon>Bacteria</taxon>
        <taxon>Candidatus Beckwithiibacteriota</taxon>
    </lineage>
</organism>
<dbReference type="InterPro" id="IPR038763">
    <property type="entry name" value="DHH_sf"/>
</dbReference>
<accession>A0A0G1U728</accession>
<dbReference type="GO" id="GO:0006310">
    <property type="term" value="P:DNA recombination"/>
    <property type="evidence" value="ECO:0007669"/>
    <property type="project" value="InterPro"/>
</dbReference>
<keyword evidence="3" id="KW-0540">Nuclease</keyword>
<dbReference type="InterPro" id="IPR001667">
    <property type="entry name" value="DDH_dom"/>
</dbReference>